<evidence type="ECO:0000256" key="1">
    <source>
        <dbReference type="SAM" id="MobiDB-lite"/>
    </source>
</evidence>
<sequence>MKPSGDTGDGDRSHPPLHAIEGDVRSSRGGRHREGSGPGCSFRDSDRKRGAICFRVVLARGGLNLIG</sequence>
<organism evidence="2">
    <name type="scientific">hydrocarbon metagenome</name>
    <dbReference type="NCBI Taxonomy" id="938273"/>
    <lineage>
        <taxon>unclassified sequences</taxon>
        <taxon>metagenomes</taxon>
        <taxon>ecological metagenomes</taxon>
    </lineage>
</organism>
<reference evidence="2" key="1">
    <citation type="journal article" date="2015" name="Proc. Natl. Acad. Sci. U.S.A.">
        <title>Networks of energetic and metabolic interactions define dynamics in microbial communities.</title>
        <authorList>
            <person name="Embree M."/>
            <person name="Liu J.K."/>
            <person name="Al-Bassam M.M."/>
            <person name="Zengler K."/>
        </authorList>
    </citation>
    <scope>NUCLEOTIDE SEQUENCE</scope>
</reference>
<proteinExistence type="predicted"/>
<name>A0A0W8F0M0_9ZZZZ</name>
<evidence type="ECO:0000313" key="2">
    <source>
        <dbReference type="EMBL" id="KUG14365.1"/>
    </source>
</evidence>
<protein>
    <submittedName>
        <fullName evidence="2">Uncharacterized protein</fullName>
    </submittedName>
</protein>
<dbReference type="EMBL" id="LNQE01001666">
    <property type="protein sequence ID" value="KUG14365.1"/>
    <property type="molecule type" value="Genomic_DNA"/>
</dbReference>
<accession>A0A0W8F0M0</accession>
<comment type="caution">
    <text evidence="2">The sequence shown here is derived from an EMBL/GenBank/DDBJ whole genome shotgun (WGS) entry which is preliminary data.</text>
</comment>
<feature type="compositionally biased region" description="Basic and acidic residues" evidence="1">
    <location>
        <begin position="9"/>
        <end position="26"/>
    </location>
</feature>
<dbReference type="AlphaFoldDB" id="A0A0W8F0M0"/>
<feature type="region of interest" description="Disordered" evidence="1">
    <location>
        <begin position="1"/>
        <end position="45"/>
    </location>
</feature>
<gene>
    <name evidence="2" type="ORF">ASZ90_015991</name>
</gene>